<keyword evidence="2" id="KW-0328">Glycosyltransferase</keyword>
<accession>I4C9P3</accession>
<evidence type="ECO:0000313" key="6">
    <source>
        <dbReference type="Proteomes" id="UP000006055"/>
    </source>
</evidence>
<proteinExistence type="inferred from homology"/>
<dbReference type="InterPro" id="IPR001173">
    <property type="entry name" value="Glyco_trans_2-like"/>
</dbReference>
<feature type="domain" description="Glycosyltransferase 2-like" evidence="4">
    <location>
        <begin position="9"/>
        <end position="162"/>
    </location>
</feature>
<gene>
    <name evidence="5" type="ordered locus">Desti_3638</name>
</gene>
<dbReference type="KEGG" id="dti:Desti_3638"/>
<dbReference type="HOGENOM" id="CLU_025996_0_4_7"/>
<dbReference type="Proteomes" id="UP000006055">
    <property type="component" value="Chromosome"/>
</dbReference>
<dbReference type="Gene3D" id="3.90.550.10">
    <property type="entry name" value="Spore Coat Polysaccharide Biosynthesis Protein SpsA, Chain A"/>
    <property type="match status" value="1"/>
</dbReference>
<dbReference type="InterPro" id="IPR029044">
    <property type="entry name" value="Nucleotide-diphossugar_trans"/>
</dbReference>
<dbReference type="AlphaFoldDB" id="I4C9P3"/>
<dbReference type="PANTHER" id="PTHR43685">
    <property type="entry name" value="GLYCOSYLTRANSFERASE"/>
    <property type="match status" value="1"/>
</dbReference>
<organism evidence="5 6">
    <name type="scientific">Desulfomonile tiedjei (strain ATCC 49306 / DSM 6799 / DCB-1)</name>
    <dbReference type="NCBI Taxonomy" id="706587"/>
    <lineage>
        <taxon>Bacteria</taxon>
        <taxon>Pseudomonadati</taxon>
        <taxon>Thermodesulfobacteriota</taxon>
        <taxon>Desulfomonilia</taxon>
        <taxon>Desulfomonilales</taxon>
        <taxon>Desulfomonilaceae</taxon>
        <taxon>Desulfomonile</taxon>
    </lineage>
</organism>
<protein>
    <submittedName>
        <fullName evidence="5">Glycosyl transferase</fullName>
    </submittedName>
</protein>
<dbReference type="SUPFAM" id="SSF53448">
    <property type="entry name" value="Nucleotide-diphospho-sugar transferases"/>
    <property type="match status" value="1"/>
</dbReference>
<keyword evidence="6" id="KW-1185">Reference proteome</keyword>
<dbReference type="PANTHER" id="PTHR43685:SF5">
    <property type="entry name" value="GLYCOSYLTRANSFERASE EPSE-RELATED"/>
    <property type="match status" value="1"/>
</dbReference>
<dbReference type="eggNOG" id="COG1215">
    <property type="taxonomic scope" value="Bacteria"/>
</dbReference>
<dbReference type="GO" id="GO:0016757">
    <property type="term" value="F:glycosyltransferase activity"/>
    <property type="evidence" value="ECO:0007669"/>
    <property type="project" value="UniProtKB-KW"/>
</dbReference>
<dbReference type="STRING" id="706587.Desti_3638"/>
<reference evidence="6" key="1">
    <citation type="submission" date="2012-06" db="EMBL/GenBank/DDBJ databases">
        <title>Complete sequence of chromosome of Desulfomonile tiedjei DSM 6799.</title>
        <authorList>
            <person name="Lucas S."/>
            <person name="Copeland A."/>
            <person name="Lapidus A."/>
            <person name="Glavina del Rio T."/>
            <person name="Dalin E."/>
            <person name="Tice H."/>
            <person name="Bruce D."/>
            <person name="Goodwin L."/>
            <person name="Pitluck S."/>
            <person name="Peters L."/>
            <person name="Ovchinnikova G."/>
            <person name="Zeytun A."/>
            <person name="Lu M."/>
            <person name="Kyrpides N."/>
            <person name="Mavromatis K."/>
            <person name="Ivanova N."/>
            <person name="Brettin T."/>
            <person name="Detter J.C."/>
            <person name="Han C."/>
            <person name="Larimer F."/>
            <person name="Land M."/>
            <person name="Hauser L."/>
            <person name="Markowitz V."/>
            <person name="Cheng J.-F."/>
            <person name="Hugenholtz P."/>
            <person name="Woyke T."/>
            <person name="Wu D."/>
            <person name="Spring S."/>
            <person name="Schroeder M."/>
            <person name="Brambilla E."/>
            <person name="Klenk H.-P."/>
            <person name="Eisen J.A."/>
        </authorList>
    </citation>
    <scope>NUCLEOTIDE SEQUENCE [LARGE SCALE GENOMIC DNA]</scope>
    <source>
        <strain evidence="6">ATCC 49306 / DSM 6799 / DCB-1</strain>
    </source>
</reference>
<keyword evidence="3 5" id="KW-0808">Transferase</keyword>
<evidence type="ECO:0000256" key="3">
    <source>
        <dbReference type="ARBA" id="ARBA00022679"/>
    </source>
</evidence>
<evidence type="ECO:0000313" key="5">
    <source>
        <dbReference type="EMBL" id="AFM26284.1"/>
    </source>
</evidence>
<dbReference type="EMBL" id="CP003360">
    <property type="protein sequence ID" value="AFM26284.1"/>
    <property type="molecule type" value="Genomic_DNA"/>
</dbReference>
<dbReference type="Pfam" id="PF00535">
    <property type="entry name" value="Glycos_transf_2"/>
    <property type="match status" value="1"/>
</dbReference>
<evidence type="ECO:0000256" key="1">
    <source>
        <dbReference type="ARBA" id="ARBA00006739"/>
    </source>
</evidence>
<dbReference type="PATRIC" id="fig|706587.4.peg.4135"/>
<name>I4C9P3_DESTA</name>
<dbReference type="InterPro" id="IPR050834">
    <property type="entry name" value="Glycosyltransf_2"/>
</dbReference>
<evidence type="ECO:0000259" key="4">
    <source>
        <dbReference type="Pfam" id="PF00535"/>
    </source>
</evidence>
<evidence type="ECO:0000256" key="2">
    <source>
        <dbReference type="ARBA" id="ARBA00022676"/>
    </source>
</evidence>
<comment type="similarity">
    <text evidence="1">Belongs to the glycosyltransferase 2 family.</text>
</comment>
<sequence>MTMKQPKITVLMSVYNDHGYLARAVESILEQTYDDFEFLIIDDGSTGPLDALDRFRDSRIRIHRHDNIGLTRSLNKGIALASGEFIARMDADDVSLPDRLKQQVAEFDAHPCVDLVGTFFDMVDANDNLIERKTLIVDPLYRLWRLQFHNVYGHGTMMFRKAAAMAAGMYDENLLYAQDFDLWSRISGARNTSIVPEVQYLYRMNSDGDQASVKNYDAQLQTAIRTSTRNLTACNPGLTESDCEELRALYWKFQQEKVSVRGIALIPPTMDGFCRTYGIEGKERNELVKKICRDIQDELLVAYHLNEQEKRQLKLRLDSFCENVVS</sequence>